<feature type="domain" description="N-acetyltransferase" evidence="3">
    <location>
        <begin position="146"/>
        <end position="282"/>
    </location>
</feature>
<dbReference type="InterPro" id="IPR000182">
    <property type="entry name" value="GNAT_dom"/>
</dbReference>
<accession>A0ABW8ASF8</accession>
<keyword evidence="5" id="KW-1185">Reference proteome</keyword>
<dbReference type="Proteomes" id="UP001612915">
    <property type="component" value="Unassembled WGS sequence"/>
</dbReference>
<evidence type="ECO:0000313" key="5">
    <source>
        <dbReference type="Proteomes" id="UP001612915"/>
    </source>
</evidence>
<proteinExistence type="predicted"/>
<protein>
    <submittedName>
        <fullName evidence="4">GNAT family N-acetyltransferase</fullName>
    </submittedName>
</protein>
<dbReference type="PANTHER" id="PTHR43877">
    <property type="entry name" value="AMINOALKYLPHOSPHONATE N-ACETYLTRANSFERASE-RELATED-RELATED"/>
    <property type="match status" value="1"/>
</dbReference>
<evidence type="ECO:0000256" key="1">
    <source>
        <dbReference type="ARBA" id="ARBA00022679"/>
    </source>
</evidence>
<sequence length="282" mass="30607">MLATVYDDPFAFAPLARDVLRRHPVACNVPASFLDEILNDRRRPADGERWVLVLDGREPVAVGMWTPPWNLFLSPTMAEVDAVARALAAALAALPLPGLTGDEPLALAFLEAWTETTGQPTEVTLRERLYEITEPVPPGRVPQAVGAMRRAGEPDLDLLVAWLAAFHAEAMPDEPWDDGEALTRTRLLTRRLFLWEDGASARCLLGLTHPAVGVCRVGPVYTPPEHRGRGYAGALVSAATNLALRDAATVALYADLANPTSGPLYERIGYRPIGDAIMARFG</sequence>
<dbReference type="PROSITE" id="PS51186">
    <property type="entry name" value="GNAT"/>
    <property type="match status" value="1"/>
</dbReference>
<comment type="caution">
    <text evidence="4">The sequence shown here is derived from an EMBL/GenBank/DDBJ whole genome shotgun (WGS) entry which is preliminary data.</text>
</comment>
<evidence type="ECO:0000256" key="2">
    <source>
        <dbReference type="ARBA" id="ARBA00023315"/>
    </source>
</evidence>
<dbReference type="PANTHER" id="PTHR43877:SF2">
    <property type="entry name" value="AMINOALKYLPHOSPHONATE N-ACETYLTRANSFERASE-RELATED"/>
    <property type="match status" value="1"/>
</dbReference>
<dbReference type="SUPFAM" id="SSF55729">
    <property type="entry name" value="Acyl-CoA N-acyltransferases (Nat)"/>
    <property type="match status" value="1"/>
</dbReference>
<dbReference type="InterPro" id="IPR013653">
    <property type="entry name" value="GCN5-like_dom"/>
</dbReference>
<evidence type="ECO:0000259" key="3">
    <source>
        <dbReference type="PROSITE" id="PS51186"/>
    </source>
</evidence>
<evidence type="ECO:0000313" key="4">
    <source>
        <dbReference type="EMBL" id="MFI7589335.1"/>
    </source>
</evidence>
<dbReference type="CDD" id="cd04301">
    <property type="entry name" value="NAT_SF"/>
    <property type="match status" value="1"/>
</dbReference>
<dbReference type="EMBL" id="JBITLV010000007">
    <property type="protein sequence ID" value="MFI7589335.1"/>
    <property type="molecule type" value="Genomic_DNA"/>
</dbReference>
<reference evidence="4 5" key="1">
    <citation type="submission" date="2024-10" db="EMBL/GenBank/DDBJ databases">
        <title>The Natural Products Discovery Center: Release of the First 8490 Sequenced Strains for Exploring Actinobacteria Biosynthetic Diversity.</title>
        <authorList>
            <person name="Kalkreuter E."/>
            <person name="Kautsar S.A."/>
            <person name="Yang D."/>
            <person name="Bader C.D."/>
            <person name="Teijaro C.N."/>
            <person name="Fluegel L."/>
            <person name="Davis C.M."/>
            <person name="Simpson J.R."/>
            <person name="Lauterbach L."/>
            <person name="Steele A.D."/>
            <person name="Gui C."/>
            <person name="Meng S."/>
            <person name="Li G."/>
            <person name="Viehrig K."/>
            <person name="Ye F."/>
            <person name="Su P."/>
            <person name="Kiefer A.F."/>
            <person name="Nichols A."/>
            <person name="Cepeda A.J."/>
            <person name="Yan W."/>
            <person name="Fan B."/>
            <person name="Jiang Y."/>
            <person name="Adhikari A."/>
            <person name="Zheng C.-J."/>
            <person name="Schuster L."/>
            <person name="Cowan T.M."/>
            <person name="Smanski M.J."/>
            <person name="Chevrette M.G."/>
            <person name="De Carvalho L.P.S."/>
            <person name="Shen B."/>
        </authorList>
    </citation>
    <scope>NUCLEOTIDE SEQUENCE [LARGE SCALE GENOMIC DNA]</scope>
    <source>
        <strain evidence="4 5">NPDC049639</strain>
    </source>
</reference>
<dbReference type="Pfam" id="PF08445">
    <property type="entry name" value="FR47"/>
    <property type="match status" value="1"/>
</dbReference>
<dbReference type="InterPro" id="IPR016181">
    <property type="entry name" value="Acyl_CoA_acyltransferase"/>
</dbReference>
<keyword evidence="2" id="KW-0012">Acyltransferase</keyword>
<organism evidence="4 5">
    <name type="scientific">Spongisporangium articulatum</name>
    <dbReference type="NCBI Taxonomy" id="3362603"/>
    <lineage>
        <taxon>Bacteria</taxon>
        <taxon>Bacillati</taxon>
        <taxon>Actinomycetota</taxon>
        <taxon>Actinomycetes</taxon>
        <taxon>Kineosporiales</taxon>
        <taxon>Kineosporiaceae</taxon>
        <taxon>Spongisporangium</taxon>
    </lineage>
</organism>
<dbReference type="Gene3D" id="3.40.630.30">
    <property type="match status" value="1"/>
</dbReference>
<dbReference type="InterPro" id="IPR050832">
    <property type="entry name" value="Bact_Acetyltransf"/>
</dbReference>
<gene>
    <name evidence="4" type="ORF">ACIB24_19895</name>
</gene>
<keyword evidence="1" id="KW-0808">Transferase</keyword>
<dbReference type="RefSeq" id="WP_398283931.1">
    <property type="nucleotide sequence ID" value="NZ_JBITLV010000007.1"/>
</dbReference>
<name>A0ABW8ASF8_9ACTN</name>